<proteinExistence type="inferred from homology"/>
<feature type="compositionally biased region" description="Basic and acidic residues" evidence="3">
    <location>
        <begin position="32"/>
        <end position="45"/>
    </location>
</feature>
<keyword evidence="1" id="KW-0472">Membrane</keyword>
<dbReference type="PROSITE" id="PS51257">
    <property type="entry name" value="PROKAR_LIPOPROTEIN"/>
    <property type="match status" value="1"/>
</dbReference>
<keyword evidence="1" id="KW-0998">Cell outer membrane</keyword>
<feature type="signal peptide" evidence="4">
    <location>
        <begin position="1"/>
        <end position="20"/>
    </location>
</feature>
<dbReference type="PANTHER" id="PTHR40593:SF1">
    <property type="entry name" value="PENICILLIN-BINDING PROTEIN ACTIVATOR LPOB"/>
    <property type="match status" value="1"/>
</dbReference>
<dbReference type="PANTHER" id="PTHR40593">
    <property type="entry name" value="PENICILLIN-BINDING PROTEIN ACTIVATOR LPOB"/>
    <property type="match status" value="1"/>
</dbReference>
<dbReference type="RefSeq" id="WP_045958268.1">
    <property type="nucleotide sequence ID" value="NZ_FO704551.1"/>
</dbReference>
<comment type="function">
    <text evidence="1">Regulator of peptidoglycan synthesis that is essential for the function of penicillin-binding protein 1B (PBP1b).</text>
</comment>
<evidence type="ECO:0000313" key="5">
    <source>
        <dbReference type="EMBL" id="CDG20982.1"/>
    </source>
</evidence>
<gene>
    <name evidence="1" type="primary">lpoB</name>
    <name evidence="5" type="ORF">XPG1_1327</name>
</gene>
<comment type="subcellular location">
    <subcellularLocation>
        <location evidence="1">Cell outer membrane</location>
        <topology evidence="1">Lipid-anchor</topology>
        <orientation evidence="1">Periplasmic side</orientation>
    </subcellularLocation>
</comment>
<dbReference type="HOGENOM" id="CLU_092328_0_0_6"/>
<dbReference type="OrthoDB" id="6466283at2"/>
<dbReference type="AlphaFoldDB" id="A0A068R101"/>
<organism evidence="5 6">
    <name type="scientific">Xenorhabdus poinarii G6</name>
    <dbReference type="NCBI Taxonomy" id="1354304"/>
    <lineage>
        <taxon>Bacteria</taxon>
        <taxon>Pseudomonadati</taxon>
        <taxon>Pseudomonadota</taxon>
        <taxon>Gammaproteobacteria</taxon>
        <taxon>Enterobacterales</taxon>
        <taxon>Morganellaceae</taxon>
        <taxon>Xenorhabdus</taxon>
    </lineage>
</organism>
<evidence type="ECO:0000313" key="6">
    <source>
        <dbReference type="Proteomes" id="UP000032735"/>
    </source>
</evidence>
<feature type="region of interest" description="Disordered" evidence="3">
    <location>
        <begin position="23"/>
        <end position="52"/>
    </location>
</feature>
<keyword evidence="1" id="KW-0133">Cell shape</keyword>
<reference evidence="5 6" key="1">
    <citation type="submission" date="2013-07" db="EMBL/GenBank/DDBJ databases">
        <authorList>
            <person name="Genoscope - CEA"/>
        </authorList>
    </citation>
    <scope>NUCLEOTIDE SEQUENCE [LARGE SCALE GENOMIC DNA]</scope>
    <source>
        <strain evidence="5 6">G6</strain>
    </source>
</reference>
<keyword evidence="1" id="KW-0573">Peptidoglycan synthesis</keyword>
<dbReference type="NCBIfam" id="TIGR02722">
    <property type="entry name" value="lp"/>
    <property type="match status" value="1"/>
</dbReference>
<dbReference type="KEGG" id="xpo:XPG1_1327"/>
<keyword evidence="1" id="KW-0564">Palmitate</keyword>
<keyword evidence="6" id="KW-1185">Reference proteome</keyword>
<comment type="subunit">
    <text evidence="1">Interacts with PBP1b.</text>
</comment>
<keyword evidence="1" id="KW-0449">Lipoprotein</keyword>
<dbReference type="Gene3D" id="3.40.50.10610">
    <property type="entry name" value="ABC-type transport auxiliary lipoprotein component"/>
    <property type="match status" value="1"/>
</dbReference>
<dbReference type="GO" id="GO:0009252">
    <property type="term" value="P:peptidoglycan biosynthetic process"/>
    <property type="evidence" value="ECO:0007669"/>
    <property type="project" value="UniProtKB-UniRule"/>
</dbReference>
<evidence type="ECO:0000256" key="3">
    <source>
        <dbReference type="SAM" id="MobiDB-lite"/>
    </source>
</evidence>
<evidence type="ECO:0000256" key="4">
    <source>
        <dbReference type="SAM" id="SignalP"/>
    </source>
</evidence>
<accession>A0A068R101</accession>
<name>A0A068R101_9GAMM</name>
<evidence type="ECO:0000256" key="2">
    <source>
        <dbReference type="NCBIfam" id="TIGR02722"/>
    </source>
</evidence>
<sequence length="189" mass="20681">MKSILFVMLSAMLLASCVMPVTQQPAPVTPTEPEKKSEPPAEPSEKVPQPPKIKSIQWDSIVQPLVEQMVNANGLEAGKRLLVDSVKNNTNGLLQTLKATDAITDAISSKQVFQVVPKSQINAARRALGLSSEDSLGLRSKSVGLARYLNADYVLYSFVSNHHDQRNLEMQLMLVKTGEILWSGRGDVN</sequence>
<dbReference type="EMBL" id="FO704551">
    <property type="protein sequence ID" value="CDG20982.1"/>
    <property type="molecule type" value="Genomic_DNA"/>
</dbReference>
<dbReference type="GO" id="GO:0008360">
    <property type="term" value="P:regulation of cell shape"/>
    <property type="evidence" value="ECO:0007669"/>
    <property type="project" value="UniProtKB-KW"/>
</dbReference>
<evidence type="ECO:0000256" key="1">
    <source>
        <dbReference type="HAMAP-Rule" id="MF_01889"/>
    </source>
</evidence>
<dbReference type="STRING" id="1354304.XPG1_1327"/>
<comment type="similarity">
    <text evidence="1">Belongs to the LpoB family.</text>
</comment>
<protein>
    <recommendedName>
        <fullName evidence="1 2">Penicillin-binding protein activator LpoB</fullName>
        <shortName evidence="1">PBP activator LpoB</shortName>
    </recommendedName>
</protein>
<dbReference type="GO" id="GO:0030234">
    <property type="term" value="F:enzyme regulator activity"/>
    <property type="evidence" value="ECO:0007669"/>
    <property type="project" value="UniProtKB-UniRule"/>
</dbReference>
<feature type="chain" id="PRO_5008454919" description="Penicillin-binding protein activator LpoB" evidence="4">
    <location>
        <begin position="21"/>
        <end position="189"/>
    </location>
</feature>
<dbReference type="HAMAP" id="MF_01889">
    <property type="entry name" value="LpoB"/>
    <property type="match status" value="1"/>
</dbReference>
<dbReference type="Proteomes" id="UP000032735">
    <property type="component" value="Chromosome"/>
</dbReference>
<dbReference type="InterPro" id="IPR014094">
    <property type="entry name" value="LpoB"/>
</dbReference>
<keyword evidence="1 4" id="KW-0732">Signal</keyword>
<dbReference type="Pfam" id="PF13036">
    <property type="entry name" value="LpoB"/>
    <property type="match status" value="1"/>
</dbReference>
<dbReference type="GO" id="GO:0031241">
    <property type="term" value="C:periplasmic side of cell outer membrane"/>
    <property type="evidence" value="ECO:0007669"/>
    <property type="project" value="UniProtKB-UniRule"/>
</dbReference>